<reference evidence="2" key="1">
    <citation type="submission" date="2018-11" db="EMBL/GenBank/DDBJ databases">
        <authorList>
            <person name="Grassa J C."/>
        </authorList>
    </citation>
    <scope>NUCLEOTIDE SEQUENCE [LARGE SCALE GENOMIC DNA]</scope>
</reference>
<reference evidence="2" key="2">
    <citation type="submission" date="2021-03" db="UniProtKB">
        <authorList>
            <consortium name="EnsemblPlants"/>
        </authorList>
    </citation>
    <scope>IDENTIFICATION</scope>
</reference>
<name>A0A803P0R3_CANSA</name>
<evidence type="ECO:0000313" key="2">
    <source>
        <dbReference type="EnsemblPlants" id="cds.evm.model.02.362"/>
    </source>
</evidence>
<keyword evidence="1" id="KW-0812">Transmembrane</keyword>
<dbReference type="EMBL" id="UZAU01000103">
    <property type="status" value="NOT_ANNOTATED_CDS"/>
    <property type="molecule type" value="Genomic_DNA"/>
</dbReference>
<keyword evidence="3" id="KW-1185">Reference proteome</keyword>
<dbReference type="Proteomes" id="UP000596661">
    <property type="component" value="Chromosome 2"/>
</dbReference>
<dbReference type="Gramene" id="evm.model.02.362">
    <property type="protein sequence ID" value="cds.evm.model.02.362"/>
    <property type="gene ID" value="evm.TU.02.362"/>
</dbReference>
<evidence type="ECO:0000313" key="3">
    <source>
        <dbReference type="Proteomes" id="UP000596661"/>
    </source>
</evidence>
<organism evidence="2 3">
    <name type="scientific">Cannabis sativa</name>
    <name type="common">Hemp</name>
    <name type="synonym">Marijuana</name>
    <dbReference type="NCBI Taxonomy" id="3483"/>
    <lineage>
        <taxon>Eukaryota</taxon>
        <taxon>Viridiplantae</taxon>
        <taxon>Streptophyta</taxon>
        <taxon>Embryophyta</taxon>
        <taxon>Tracheophyta</taxon>
        <taxon>Spermatophyta</taxon>
        <taxon>Magnoliopsida</taxon>
        <taxon>eudicotyledons</taxon>
        <taxon>Gunneridae</taxon>
        <taxon>Pentapetalae</taxon>
        <taxon>rosids</taxon>
        <taxon>fabids</taxon>
        <taxon>Rosales</taxon>
        <taxon>Cannabaceae</taxon>
        <taxon>Cannabis</taxon>
    </lineage>
</organism>
<dbReference type="EnsemblPlants" id="evm.model.02.362">
    <property type="protein sequence ID" value="cds.evm.model.02.362"/>
    <property type="gene ID" value="evm.TU.02.362"/>
</dbReference>
<protein>
    <submittedName>
        <fullName evidence="2">Uncharacterized protein</fullName>
    </submittedName>
</protein>
<evidence type="ECO:0000256" key="1">
    <source>
        <dbReference type="SAM" id="Phobius"/>
    </source>
</evidence>
<dbReference type="AlphaFoldDB" id="A0A803P0R3"/>
<keyword evidence="1" id="KW-0472">Membrane</keyword>
<accession>A0A803P0R3</accession>
<proteinExistence type="predicted"/>
<keyword evidence="1" id="KW-1133">Transmembrane helix</keyword>
<feature type="transmembrane region" description="Helical" evidence="1">
    <location>
        <begin position="302"/>
        <end position="324"/>
    </location>
</feature>
<sequence length="327" mass="36899">MLVRLSTQPLHLQLDGLMRHLSFVMMIHTLHSRRCRGSVILGGVIYCVVAKERGRKEVLLPYLRCHVLENRFLLQSKVNHLLKYFDPSSTPPKFNTIEDEHSRIVSPEFLEHDIQDSLLVFWLLSSMFEKILTCMIKHLVDSLPSIGHVQSPKDHIEEIFNGLSREYSVVITLLSTRKDAYTIAEVESLLMAQEGHIITQCFYRFDKSFTSLGSFQSFPRIANIVDIRAMVATPASIANSLGYLDSGTTNHLINDANNLMTSQEVQAPDQIYMGNNSGNLDYGIHLSKCSDTAIKLFCDSDIGLQILMAGAQVMAIVWLNLVAWKSN</sequence>